<reference evidence="13" key="1">
    <citation type="submission" date="2022-01" db="EMBL/GenBank/DDBJ databases">
        <title>Genome Sequence Resource for Two Populations of Ditylenchus destructor, the Migratory Endoparasitic Phytonematode.</title>
        <authorList>
            <person name="Zhang H."/>
            <person name="Lin R."/>
            <person name="Xie B."/>
        </authorList>
    </citation>
    <scope>NUCLEOTIDE SEQUENCE</scope>
    <source>
        <strain evidence="13">BazhouSP</strain>
    </source>
</reference>
<keyword evidence="6" id="KW-0479">Metal-binding</keyword>
<dbReference type="GO" id="GO:0016020">
    <property type="term" value="C:membrane"/>
    <property type="evidence" value="ECO:0007669"/>
    <property type="project" value="UniProtKB-SubCell"/>
</dbReference>
<proteinExistence type="predicted"/>
<dbReference type="SMART" id="SM00665">
    <property type="entry name" value="B561"/>
    <property type="match status" value="1"/>
</dbReference>
<keyword evidence="9" id="KW-0408">Iron</keyword>
<feature type="transmembrane region" description="Helical" evidence="11">
    <location>
        <begin position="269"/>
        <end position="288"/>
    </location>
</feature>
<dbReference type="PANTHER" id="PTHR10106">
    <property type="entry name" value="CYTOCHROME B561-RELATED"/>
    <property type="match status" value="1"/>
</dbReference>
<dbReference type="PROSITE" id="PS50939">
    <property type="entry name" value="CYTOCHROME_B561"/>
    <property type="match status" value="1"/>
</dbReference>
<evidence type="ECO:0000256" key="5">
    <source>
        <dbReference type="ARBA" id="ARBA00022692"/>
    </source>
</evidence>
<dbReference type="PANTHER" id="PTHR10106:SF0">
    <property type="entry name" value="LD36721P"/>
    <property type="match status" value="1"/>
</dbReference>
<dbReference type="Pfam" id="PF03188">
    <property type="entry name" value="Cytochrom_B561"/>
    <property type="match status" value="1"/>
</dbReference>
<dbReference type="Gene3D" id="1.20.120.1770">
    <property type="match status" value="1"/>
</dbReference>
<evidence type="ECO:0000256" key="8">
    <source>
        <dbReference type="ARBA" id="ARBA00022989"/>
    </source>
</evidence>
<sequence>MWYTNAEALARKIIPRALLILTLLATYNMDFVLSAKMLETTMHQYGLHTIFTNYNFASKSYLMAYESYALNGSRSPIPVAGDENRRGQYPVFAAIGLVGCWMGFYKGGFGFQDEPKKEFRWHPLLMSTALLLINGEAILIYRGFRSVRKIYTKAIHGTLQLCAFIIVLAGLKAVFDSHDLNKDPQTGEPKPIANLYSIHSWVGLFAVSLFAVQWIGGCVAFFIPGFSMGLRTSGIAIFVISLGAALMGATELSVFSIQGTDISTERLLANLYAVIIVSYAAVVLSLVVNPKWIRVPLPSETLLPVVPTS</sequence>
<dbReference type="InterPro" id="IPR043205">
    <property type="entry name" value="CYB561/CYBRD1-like"/>
</dbReference>
<feature type="transmembrane region" description="Helical" evidence="11">
    <location>
        <begin position="13"/>
        <end position="33"/>
    </location>
</feature>
<evidence type="ECO:0000256" key="4">
    <source>
        <dbReference type="ARBA" id="ARBA00022617"/>
    </source>
</evidence>
<name>A0AAD4R307_9BILA</name>
<evidence type="ECO:0000256" key="1">
    <source>
        <dbReference type="ARBA" id="ARBA00001970"/>
    </source>
</evidence>
<feature type="domain" description="Cytochrome b561" evidence="12">
    <location>
        <begin position="86"/>
        <end position="293"/>
    </location>
</feature>
<keyword evidence="5 11" id="KW-0812">Transmembrane</keyword>
<organism evidence="13 14">
    <name type="scientific">Ditylenchus destructor</name>
    <dbReference type="NCBI Taxonomy" id="166010"/>
    <lineage>
        <taxon>Eukaryota</taxon>
        <taxon>Metazoa</taxon>
        <taxon>Ecdysozoa</taxon>
        <taxon>Nematoda</taxon>
        <taxon>Chromadorea</taxon>
        <taxon>Rhabditida</taxon>
        <taxon>Tylenchina</taxon>
        <taxon>Tylenchomorpha</taxon>
        <taxon>Sphaerularioidea</taxon>
        <taxon>Anguinidae</taxon>
        <taxon>Anguininae</taxon>
        <taxon>Ditylenchus</taxon>
    </lineage>
</organism>
<keyword evidence="4" id="KW-0349">Heme</keyword>
<protein>
    <submittedName>
        <fullName evidence="13">Eukaryotic cytochrome b561 domain-containing protein</fullName>
    </submittedName>
</protein>
<keyword evidence="3" id="KW-0813">Transport</keyword>
<evidence type="ECO:0000313" key="14">
    <source>
        <dbReference type="Proteomes" id="UP001201812"/>
    </source>
</evidence>
<comment type="subcellular location">
    <subcellularLocation>
        <location evidence="2">Membrane</location>
        <topology evidence="2">Multi-pass membrane protein</topology>
    </subcellularLocation>
</comment>
<evidence type="ECO:0000256" key="3">
    <source>
        <dbReference type="ARBA" id="ARBA00022448"/>
    </source>
</evidence>
<feature type="transmembrane region" description="Helical" evidence="11">
    <location>
        <begin position="235"/>
        <end position="257"/>
    </location>
</feature>
<evidence type="ECO:0000256" key="7">
    <source>
        <dbReference type="ARBA" id="ARBA00022982"/>
    </source>
</evidence>
<gene>
    <name evidence="13" type="ORF">DdX_06060</name>
</gene>
<dbReference type="GO" id="GO:0016491">
    <property type="term" value="F:oxidoreductase activity"/>
    <property type="evidence" value="ECO:0007669"/>
    <property type="project" value="InterPro"/>
</dbReference>
<evidence type="ECO:0000256" key="6">
    <source>
        <dbReference type="ARBA" id="ARBA00022723"/>
    </source>
</evidence>
<dbReference type="InterPro" id="IPR006593">
    <property type="entry name" value="Cyt_b561/ferric_Rdtase_TM"/>
</dbReference>
<evidence type="ECO:0000256" key="2">
    <source>
        <dbReference type="ARBA" id="ARBA00004141"/>
    </source>
</evidence>
<feature type="transmembrane region" description="Helical" evidence="11">
    <location>
        <begin position="195"/>
        <end position="223"/>
    </location>
</feature>
<comment type="caution">
    <text evidence="13">The sequence shown here is derived from an EMBL/GenBank/DDBJ whole genome shotgun (WGS) entry which is preliminary data.</text>
</comment>
<dbReference type="AlphaFoldDB" id="A0AAD4R307"/>
<evidence type="ECO:0000313" key="13">
    <source>
        <dbReference type="EMBL" id="KAI1718945.1"/>
    </source>
</evidence>
<comment type="cofactor">
    <cofactor evidence="1">
        <name>heme b</name>
        <dbReference type="ChEBI" id="CHEBI:60344"/>
    </cofactor>
</comment>
<dbReference type="Proteomes" id="UP001201812">
    <property type="component" value="Unassembled WGS sequence"/>
</dbReference>
<feature type="transmembrane region" description="Helical" evidence="11">
    <location>
        <begin position="87"/>
        <end position="104"/>
    </location>
</feature>
<feature type="transmembrane region" description="Helical" evidence="11">
    <location>
        <begin position="124"/>
        <end position="142"/>
    </location>
</feature>
<accession>A0AAD4R307</accession>
<dbReference type="EMBL" id="JAKKPZ010000007">
    <property type="protein sequence ID" value="KAI1718945.1"/>
    <property type="molecule type" value="Genomic_DNA"/>
</dbReference>
<evidence type="ECO:0000256" key="9">
    <source>
        <dbReference type="ARBA" id="ARBA00023004"/>
    </source>
</evidence>
<dbReference type="GO" id="GO:0046872">
    <property type="term" value="F:metal ion binding"/>
    <property type="evidence" value="ECO:0007669"/>
    <property type="project" value="UniProtKB-KW"/>
</dbReference>
<evidence type="ECO:0000256" key="10">
    <source>
        <dbReference type="ARBA" id="ARBA00023136"/>
    </source>
</evidence>
<keyword evidence="14" id="KW-1185">Reference proteome</keyword>
<evidence type="ECO:0000259" key="12">
    <source>
        <dbReference type="PROSITE" id="PS50939"/>
    </source>
</evidence>
<keyword evidence="10 11" id="KW-0472">Membrane</keyword>
<keyword evidence="7" id="KW-0249">Electron transport</keyword>
<keyword evidence="8 11" id="KW-1133">Transmembrane helix</keyword>
<dbReference type="FunFam" id="1.20.120.1770:FF:000001">
    <property type="entry name" value="Cytochrome b reductase 1"/>
    <property type="match status" value="1"/>
</dbReference>
<evidence type="ECO:0000256" key="11">
    <source>
        <dbReference type="SAM" id="Phobius"/>
    </source>
</evidence>